<gene>
    <name evidence="1" type="ORF">UFOPK3331_01875</name>
</gene>
<evidence type="ECO:0000313" key="1">
    <source>
        <dbReference type="EMBL" id="CAB4346480.1"/>
    </source>
</evidence>
<dbReference type="AlphaFoldDB" id="A0A6J6A0B6"/>
<protein>
    <submittedName>
        <fullName evidence="1">Unannotated protein</fullName>
    </submittedName>
</protein>
<name>A0A6J6A0B6_9ZZZZ</name>
<sequence>MRSKSWSSVRHLTGVIRQNLHVTGIETADIFTFSGANQERAETVLRQAFIAAQNGMPSEDPETAVESLWIILEALLVEHVAPTYAIEQTRAERRTDIGNHWRRMVIAAVTQTFVLSGGFVQPDPLAAAVAERAQLLISGALWHTRRPPAQGALVLRVHSALERLDVTALSGQHPGAADAAALEDLIACATLGAVMAGEVLPSQENEDRGSIEEAKGRWARSTESVAASFGITGVELIAISKSGWACTECGCVFLGRVDGGIAYPDRFAPIGRSGPCDQHFSCACHRAPLQRRVR</sequence>
<reference evidence="1" key="1">
    <citation type="submission" date="2020-05" db="EMBL/GenBank/DDBJ databases">
        <authorList>
            <person name="Chiriac C."/>
            <person name="Salcher M."/>
            <person name="Ghai R."/>
            <person name="Kavagutti S V."/>
        </authorList>
    </citation>
    <scope>NUCLEOTIDE SEQUENCE</scope>
</reference>
<organism evidence="1">
    <name type="scientific">freshwater metagenome</name>
    <dbReference type="NCBI Taxonomy" id="449393"/>
    <lineage>
        <taxon>unclassified sequences</taxon>
        <taxon>metagenomes</taxon>
        <taxon>ecological metagenomes</taxon>
    </lineage>
</organism>
<proteinExistence type="predicted"/>
<dbReference type="EMBL" id="CAESAL010000110">
    <property type="protein sequence ID" value="CAB4346480.1"/>
    <property type="molecule type" value="Genomic_DNA"/>
</dbReference>
<accession>A0A6J6A0B6</accession>